<feature type="chain" id="PRO_5034894249" description="Immunoglobulin domain-containing protein" evidence="6">
    <location>
        <begin position="18"/>
        <end position="385"/>
    </location>
</feature>
<accession>A0A8C1YAP2</accession>
<dbReference type="InterPro" id="IPR013783">
    <property type="entry name" value="Ig-like_fold"/>
</dbReference>
<dbReference type="GO" id="GO:0004888">
    <property type="term" value="F:transmembrane signaling receptor activity"/>
    <property type="evidence" value="ECO:0007669"/>
    <property type="project" value="TreeGrafter"/>
</dbReference>
<sequence>MWDILLLFSSICSVVVGAPVEVTGYRGERFDIRCTYESGYESNPKYLCKGACIYGNRIIVVKSGSPAKDQRFSLSDDRTARVFTVTITDLRAADEGQYWCGVKRTVIDDVYSEILVLVKHDNKTTEVSTISTFSTTPSYFSTTEPYPQSSSITITERKETIPDQHNSSAGSVIYISVGVVIMLVIFLMALMLLCMKRSRKSPRVTQSGLSQQVSVVLLPLNENTAEDFNDHKYEEINKWQHKNKDITTVYTTADRLDDPTIYSTADKPDDPTIYSTADKPDDSTIYSTADKPDNSTIYSTADRLDDPTIYSTADKPDDPTVYSTADKPDDSTIYSTADKPDDPMIYSTDKPDDPTIYSTADKPDDPMICSTADKPDDPMIYSAAD</sequence>
<dbReference type="AlphaFoldDB" id="A0A8C1YAP2"/>
<evidence type="ECO:0000259" key="7">
    <source>
        <dbReference type="SMART" id="SM00409"/>
    </source>
</evidence>
<keyword evidence="3 5" id="KW-0472">Membrane</keyword>
<organism evidence="8 9">
    <name type="scientific">Cyprinus carpio</name>
    <name type="common">Common carp</name>
    <dbReference type="NCBI Taxonomy" id="7962"/>
    <lineage>
        <taxon>Eukaryota</taxon>
        <taxon>Metazoa</taxon>
        <taxon>Chordata</taxon>
        <taxon>Craniata</taxon>
        <taxon>Vertebrata</taxon>
        <taxon>Euteleostomi</taxon>
        <taxon>Actinopterygii</taxon>
        <taxon>Neopterygii</taxon>
        <taxon>Teleostei</taxon>
        <taxon>Ostariophysi</taxon>
        <taxon>Cypriniformes</taxon>
        <taxon>Cyprinidae</taxon>
        <taxon>Cyprininae</taxon>
        <taxon>Cyprinus</taxon>
    </lineage>
</organism>
<dbReference type="CDD" id="cd05716">
    <property type="entry name" value="IgV_pIgR_like"/>
    <property type="match status" value="1"/>
</dbReference>
<evidence type="ECO:0000256" key="6">
    <source>
        <dbReference type="SAM" id="SignalP"/>
    </source>
</evidence>
<keyword evidence="5" id="KW-1133">Transmembrane helix</keyword>
<dbReference type="Ensembl" id="ENSCCRT00015095229.1">
    <property type="protein sequence ID" value="ENSCCRP00015092268.1"/>
    <property type="gene ID" value="ENSCCRG00015037188.1"/>
</dbReference>
<dbReference type="PANTHER" id="PTHR11860">
    <property type="entry name" value="POLYMERIC-IMMUNOGLOBULIN RECEPTOR"/>
    <property type="match status" value="1"/>
</dbReference>
<evidence type="ECO:0000313" key="8">
    <source>
        <dbReference type="Ensembl" id="ENSCCRP00015092268.1"/>
    </source>
</evidence>
<evidence type="ECO:0000256" key="2">
    <source>
        <dbReference type="ARBA" id="ARBA00022692"/>
    </source>
</evidence>
<keyword evidence="2 5" id="KW-0812">Transmembrane</keyword>
<reference evidence="8" key="1">
    <citation type="submission" date="2025-08" db="UniProtKB">
        <authorList>
            <consortium name="Ensembl"/>
        </authorList>
    </citation>
    <scope>IDENTIFICATION</scope>
</reference>
<keyword evidence="6" id="KW-0732">Signal</keyword>
<evidence type="ECO:0000256" key="5">
    <source>
        <dbReference type="SAM" id="Phobius"/>
    </source>
</evidence>
<feature type="signal peptide" evidence="6">
    <location>
        <begin position="1"/>
        <end position="17"/>
    </location>
</feature>
<dbReference type="Gene3D" id="2.60.40.10">
    <property type="entry name" value="Immunoglobulins"/>
    <property type="match status" value="1"/>
</dbReference>
<dbReference type="InterPro" id="IPR036179">
    <property type="entry name" value="Ig-like_dom_sf"/>
</dbReference>
<proteinExistence type="predicted"/>
<dbReference type="SUPFAM" id="SSF48726">
    <property type="entry name" value="Immunoglobulin"/>
    <property type="match status" value="1"/>
</dbReference>
<dbReference type="PANTHER" id="PTHR11860:SF118">
    <property type="entry name" value="CMRF35-LIKE MOLECULE 3-RELATED"/>
    <property type="match status" value="1"/>
</dbReference>
<evidence type="ECO:0000256" key="1">
    <source>
        <dbReference type="ARBA" id="ARBA00004370"/>
    </source>
</evidence>
<protein>
    <recommendedName>
        <fullName evidence="7">Immunoglobulin domain-containing protein</fullName>
    </recommendedName>
</protein>
<dbReference type="InterPro" id="IPR003599">
    <property type="entry name" value="Ig_sub"/>
</dbReference>
<dbReference type="InterPro" id="IPR013106">
    <property type="entry name" value="Ig_V-set"/>
</dbReference>
<dbReference type="SMART" id="SM00409">
    <property type="entry name" value="IG"/>
    <property type="match status" value="1"/>
</dbReference>
<feature type="domain" description="Immunoglobulin" evidence="7">
    <location>
        <begin position="19"/>
        <end position="119"/>
    </location>
</feature>
<dbReference type="GO" id="GO:0005886">
    <property type="term" value="C:plasma membrane"/>
    <property type="evidence" value="ECO:0007669"/>
    <property type="project" value="TreeGrafter"/>
</dbReference>
<dbReference type="Pfam" id="PF07686">
    <property type="entry name" value="V-set"/>
    <property type="match status" value="1"/>
</dbReference>
<evidence type="ECO:0000256" key="4">
    <source>
        <dbReference type="SAM" id="MobiDB-lite"/>
    </source>
</evidence>
<comment type="subcellular location">
    <subcellularLocation>
        <location evidence="1">Membrane</location>
    </subcellularLocation>
</comment>
<evidence type="ECO:0000313" key="9">
    <source>
        <dbReference type="Proteomes" id="UP000694700"/>
    </source>
</evidence>
<dbReference type="InterPro" id="IPR050671">
    <property type="entry name" value="CD300_family_receptors"/>
</dbReference>
<evidence type="ECO:0000256" key="3">
    <source>
        <dbReference type="ARBA" id="ARBA00023136"/>
    </source>
</evidence>
<feature type="transmembrane region" description="Helical" evidence="5">
    <location>
        <begin position="172"/>
        <end position="193"/>
    </location>
</feature>
<name>A0A8C1YAP2_CYPCA</name>
<feature type="region of interest" description="Disordered" evidence="4">
    <location>
        <begin position="259"/>
        <end position="385"/>
    </location>
</feature>
<dbReference type="Proteomes" id="UP000694700">
    <property type="component" value="Unplaced"/>
</dbReference>